<proteinExistence type="predicted"/>
<keyword evidence="1" id="KW-0614">Plasmid</keyword>
<dbReference type="Proteomes" id="UP001354989">
    <property type="component" value="Plasmid pPP1"/>
</dbReference>
<keyword evidence="2" id="KW-1185">Reference proteome</keyword>
<dbReference type="InterPro" id="IPR011051">
    <property type="entry name" value="RmlC_Cupin_sf"/>
</dbReference>
<dbReference type="RefSeq" id="WP_332922874.1">
    <property type="nucleotide sequence ID" value="NZ_AP025293.1"/>
</dbReference>
<evidence type="ECO:0008006" key="3">
    <source>
        <dbReference type="Google" id="ProtNLM"/>
    </source>
</evidence>
<reference evidence="1 2" key="1">
    <citation type="submission" date="2021-12" db="EMBL/GenBank/DDBJ databases">
        <title>Genome sequencing of bacteria with rrn-lacking chromosome and rrn-plasmid.</title>
        <authorList>
            <person name="Anda M."/>
            <person name="Iwasaki W."/>
        </authorList>
    </citation>
    <scope>NUCLEOTIDE SEQUENCE [LARGE SCALE GENOMIC DNA]</scope>
    <source>
        <strain evidence="1 2">NBRC 101262</strain>
        <plasmid evidence="1 2">pPP1</plasmid>
    </source>
</reference>
<accession>A0ABN6LCC8</accession>
<gene>
    <name evidence="1" type="ORF">PEPS_31350</name>
</gene>
<sequence>MSDVIKTVKADLKHSNRPVARCLHKGKGFKVLVVGMYKGMSMHDHKTNVSTTLTVLEGSLYYNNGHSSTLLQQYEDFAIPTAEMHSIESVDDCLFLLTQGKKIQAWEAADDELT</sequence>
<name>A0ABN6LCC8_9BACT</name>
<organism evidence="1 2">
    <name type="scientific">Persicobacter psychrovividus</name>
    <dbReference type="NCBI Taxonomy" id="387638"/>
    <lineage>
        <taxon>Bacteria</taxon>
        <taxon>Pseudomonadati</taxon>
        <taxon>Bacteroidota</taxon>
        <taxon>Cytophagia</taxon>
        <taxon>Cytophagales</taxon>
        <taxon>Persicobacteraceae</taxon>
        <taxon>Persicobacter</taxon>
    </lineage>
</organism>
<evidence type="ECO:0000313" key="2">
    <source>
        <dbReference type="Proteomes" id="UP001354989"/>
    </source>
</evidence>
<protein>
    <recommendedName>
        <fullName evidence="3">Cupin domain-containing protein</fullName>
    </recommendedName>
</protein>
<dbReference type="EMBL" id="AP025293">
    <property type="protein sequence ID" value="BDD00855.1"/>
    <property type="molecule type" value="Genomic_DNA"/>
</dbReference>
<evidence type="ECO:0000313" key="1">
    <source>
        <dbReference type="EMBL" id="BDD00855.1"/>
    </source>
</evidence>
<dbReference type="SUPFAM" id="SSF51182">
    <property type="entry name" value="RmlC-like cupins"/>
    <property type="match status" value="1"/>
</dbReference>
<geneLocation type="plasmid" evidence="1 2">
    <name>pPP1</name>
</geneLocation>
<dbReference type="Gene3D" id="2.60.120.10">
    <property type="entry name" value="Jelly Rolls"/>
    <property type="match status" value="1"/>
</dbReference>
<dbReference type="InterPro" id="IPR014710">
    <property type="entry name" value="RmlC-like_jellyroll"/>
</dbReference>